<name>A0A437D500_ORYJA</name>
<dbReference type="EMBL" id="CM012444">
    <property type="protein sequence ID" value="RVE69749.1"/>
    <property type="molecule type" value="Genomic_DNA"/>
</dbReference>
<organism evidence="2 3">
    <name type="scientific">Oryzias javanicus</name>
    <name type="common">Javanese ricefish</name>
    <name type="synonym">Aplocheilus javanicus</name>
    <dbReference type="NCBI Taxonomy" id="123683"/>
    <lineage>
        <taxon>Eukaryota</taxon>
        <taxon>Metazoa</taxon>
        <taxon>Chordata</taxon>
        <taxon>Craniata</taxon>
        <taxon>Vertebrata</taxon>
        <taxon>Euteleostomi</taxon>
        <taxon>Actinopterygii</taxon>
        <taxon>Neopterygii</taxon>
        <taxon>Teleostei</taxon>
        <taxon>Neoteleostei</taxon>
        <taxon>Acanthomorphata</taxon>
        <taxon>Ovalentaria</taxon>
        <taxon>Atherinomorphae</taxon>
        <taxon>Beloniformes</taxon>
        <taxon>Adrianichthyidae</taxon>
        <taxon>Oryziinae</taxon>
        <taxon>Oryzias</taxon>
    </lineage>
</organism>
<dbReference type="Proteomes" id="UP000283210">
    <property type="component" value="Chromosome 8"/>
</dbReference>
<reference evidence="2 3" key="2">
    <citation type="submission" date="2019-01" db="EMBL/GenBank/DDBJ databases">
        <title>A chromosome length genome reference of the Java medaka (oryzias javanicus).</title>
        <authorList>
            <person name="Herpin A."/>
            <person name="Takehana Y."/>
            <person name="Naruse K."/>
            <person name="Ansai S."/>
            <person name="Kawaguchi M."/>
        </authorList>
    </citation>
    <scope>NUCLEOTIDE SEQUENCE [LARGE SCALE GENOMIC DNA]</scope>
    <source>
        <strain evidence="2">RS831</strain>
        <tissue evidence="2">Whole body</tissue>
    </source>
</reference>
<keyword evidence="3" id="KW-1185">Reference proteome</keyword>
<proteinExistence type="predicted"/>
<reference evidence="2 3" key="1">
    <citation type="submission" date="2018-11" db="EMBL/GenBank/DDBJ databases">
        <authorList>
            <person name="Lopez-Roques C."/>
            <person name="Donnadieu C."/>
            <person name="Bouchez O."/>
            <person name="Klopp C."/>
            <person name="Cabau C."/>
            <person name="Zahm M."/>
        </authorList>
    </citation>
    <scope>NUCLEOTIDE SEQUENCE [LARGE SCALE GENOMIC DNA]</scope>
    <source>
        <strain evidence="2">RS831</strain>
        <tissue evidence="2">Whole body</tissue>
    </source>
</reference>
<gene>
    <name evidence="2" type="ORF">OJAV_G00081010</name>
</gene>
<protein>
    <submittedName>
        <fullName evidence="2">Uncharacterized protein</fullName>
    </submittedName>
</protein>
<accession>A0A437D500</accession>
<evidence type="ECO:0000313" key="2">
    <source>
        <dbReference type="EMBL" id="RVE69749.1"/>
    </source>
</evidence>
<feature type="compositionally biased region" description="Basic and acidic residues" evidence="1">
    <location>
        <begin position="50"/>
        <end position="83"/>
    </location>
</feature>
<feature type="region of interest" description="Disordered" evidence="1">
    <location>
        <begin position="47"/>
        <end position="83"/>
    </location>
</feature>
<dbReference type="AlphaFoldDB" id="A0A437D500"/>
<evidence type="ECO:0000313" key="3">
    <source>
        <dbReference type="Proteomes" id="UP000283210"/>
    </source>
</evidence>
<sequence length="83" mass="9188">MRDLPELEQLKSARISPCLSSSSHARALPSFPLVRTHVLALTRAQSCQEPLDHSHLQKEVPAEARESQSETKGEGGRQEARSE</sequence>
<evidence type="ECO:0000256" key="1">
    <source>
        <dbReference type="SAM" id="MobiDB-lite"/>
    </source>
</evidence>